<evidence type="ECO:0000313" key="8">
    <source>
        <dbReference type="Proteomes" id="UP000001357"/>
    </source>
</evidence>
<name>A9UT91_MONBE</name>
<dbReference type="PRINTS" id="PR00109">
    <property type="entry name" value="TYRKINASE"/>
</dbReference>
<dbReference type="EMBL" id="CH991545">
    <property type="protein sequence ID" value="EDQ91452.1"/>
    <property type="molecule type" value="Genomic_DNA"/>
</dbReference>
<dbReference type="SUPFAM" id="SSF56112">
    <property type="entry name" value="Protein kinase-like (PK-like)"/>
    <property type="match status" value="1"/>
</dbReference>
<protein>
    <recommendedName>
        <fullName evidence="6">Protein kinase domain-containing protein</fullName>
    </recommendedName>
</protein>
<keyword evidence="5" id="KW-0829">Tyrosine-protein kinase</keyword>
<dbReference type="InterPro" id="IPR050122">
    <property type="entry name" value="RTK"/>
</dbReference>
<dbReference type="GO" id="GO:0005524">
    <property type="term" value="F:ATP binding"/>
    <property type="evidence" value="ECO:0007669"/>
    <property type="project" value="UniProtKB-KW"/>
</dbReference>
<dbReference type="InterPro" id="IPR011009">
    <property type="entry name" value="Kinase-like_dom_sf"/>
</dbReference>
<dbReference type="PIRSF" id="PIRSF000654">
    <property type="entry name" value="Integrin-linked_kinase"/>
    <property type="match status" value="1"/>
</dbReference>
<evidence type="ECO:0000256" key="3">
    <source>
        <dbReference type="ARBA" id="ARBA00022777"/>
    </source>
</evidence>
<gene>
    <name evidence="7" type="ORF">MONBRDRAFT_15403</name>
</gene>
<dbReference type="InParanoid" id="A9UT91"/>
<dbReference type="PROSITE" id="PS00109">
    <property type="entry name" value="PROTEIN_KINASE_TYR"/>
    <property type="match status" value="1"/>
</dbReference>
<dbReference type="InterPro" id="IPR000719">
    <property type="entry name" value="Prot_kinase_dom"/>
</dbReference>
<feature type="domain" description="Protein kinase" evidence="6">
    <location>
        <begin position="1"/>
        <end position="266"/>
    </location>
</feature>
<dbReference type="GeneID" id="5889297"/>
<dbReference type="CDD" id="cd00192">
    <property type="entry name" value="PTKc"/>
    <property type="match status" value="1"/>
</dbReference>
<dbReference type="Gene3D" id="3.30.200.20">
    <property type="entry name" value="Phosphorylase Kinase, domain 1"/>
    <property type="match status" value="1"/>
</dbReference>
<dbReference type="RefSeq" id="XP_001743874.1">
    <property type="nucleotide sequence ID" value="XM_001743822.1"/>
</dbReference>
<dbReference type="STRING" id="81824.A9UT91"/>
<keyword evidence="3" id="KW-0418">Kinase</keyword>
<dbReference type="PANTHER" id="PTHR24416">
    <property type="entry name" value="TYROSINE-PROTEIN KINASE RECEPTOR"/>
    <property type="match status" value="1"/>
</dbReference>
<reference evidence="7 8" key="1">
    <citation type="journal article" date="2008" name="Nature">
        <title>The genome of the choanoflagellate Monosiga brevicollis and the origin of metazoans.</title>
        <authorList>
            <consortium name="JGI Sequencing"/>
            <person name="King N."/>
            <person name="Westbrook M.J."/>
            <person name="Young S.L."/>
            <person name="Kuo A."/>
            <person name="Abedin M."/>
            <person name="Chapman J."/>
            <person name="Fairclough S."/>
            <person name="Hellsten U."/>
            <person name="Isogai Y."/>
            <person name="Letunic I."/>
            <person name="Marr M."/>
            <person name="Pincus D."/>
            <person name="Putnam N."/>
            <person name="Rokas A."/>
            <person name="Wright K.J."/>
            <person name="Zuzow R."/>
            <person name="Dirks W."/>
            <person name="Good M."/>
            <person name="Goodstein D."/>
            <person name="Lemons D."/>
            <person name="Li W."/>
            <person name="Lyons J.B."/>
            <person name="Morris A."/>
            <person name="Nichols S."/>
            <person name="Richter D.J."/>
            <person name="Salamov A."/>
            <person name="Bork P."/>
            <person name="Lim W.A."/>
            <person name="Manning G."/>
            <person name="Miller W.T."/>
            <person name="McGinnis W."/>
            <person name="Shapiro H."/>
            <person name="Tjian R."/>
            <person name="Grigoriev I.V."/>
            <person name="Rokhsar D."/>
        </authorList>
    </citation>
    <scope>NUCLEOTIDE SEQUENCE [LARGE SCALE GENOMIC DNA]</scope>
    <source>
        <strain evidence="8">MX1 / ATCC 50154</strain>
    </source>
</reference>
<dbReference type="AlphaFoldDB" id="A9UT91"/>
<dbReference type="OMA" id="CHRDLAT"/>
<dbReference type="Proteomes" id="UP000001357">
    <property type="component" value="Unassembled WGS sequence"/>
</dbReference>
<dbReference type="SMART" id="SM00219">
    <property type="entry name" value="TyrKc"/>
    <property type="match status" value="1"/>
</dbReference>
<dbReference type="InterPro" id="IPR008266">
    <property type="entry name" value="Tyr_kinase_AS"/>
</dbReference>
<dbReference type="PROSITE" id="PS50011">
    <property type="entry name" value="PROTEIN_KINASE_DOM"/>
    <property type="match status" value="1"/>
</dbReference>
<dbReference type="PANTHER" id="PTHR24416:SF611">
    <property type="entry name" value="TYROSINE-PROTEIN KINASE TRANSMEMBRANE RECEPTOR ROR"/>
    <property type="match status" value="1"/>
</dbReference>
<evidence type="ECO:0000256" key="2">
    <source>
        <dbReference type="ARBA" id="ARBA00022741"/>
    </source>
</evidence>
<keyword evidence="2" id="KW-0547">Nucleotide-binding</keyword>
<dbReference type="GO" id="GO:0004713">
    <property type="term" value="F:protein tyrosine kinase activity"/>
    <property type="evidence" value="ECO:0000318"/>
    <property type="project" value="GO_Central"/>
</dbReference>
<dbReference type="InterPro" id="IPR001245">
    <property type="entry name" value="Ser-Thr/Tyr_kinase_cat_dom"/>
</dbReference>
<keyword evidence="1" id="KW-0808">Transferase</keyword>
<organism evidence="7 8">
    <name type="scientific">Monosiga brevicollis</name>
    <name type="common">Choanoflagellate</name>
    <dbReference type="NCBI Taxonomy" id="81824"/>
    <lineage>
        <taxon>Eukaryota</taxon>
        <taxon>Choanoflagellata</taxon>
        <taxon>Craspedida</taxon>
        <taxon>Salpingoecidae</taxon>
        <taxon>Monosiga</taxon>
    </lineage>
</organism>
<dbReference type="Pfam" id="PF07714">
    <property type="entry name" value="PK_Tyr_Ser-Thr"/>
    <property type="match status" value="1"/>
</dbReference>
<dbReference type="Gene3D" id="1.10.510.10">
    <property type="entry name" value="Transferase(Phosphotransferase) domain 1"/>
    <property type="match status" value="1"/>
</dbReference>
<dbReference type="FunFam" id="1.10.510.10:FF:000554">
    <property type="entry name" value="Predicted protein"/>
    <property type="match status" value="1"/>
</dbReference>
<evidence type="ECO:0000259" key="6">
    <source>
        <dbReference type="PROSITE" id="PS50011"/>
    </source>
</evidence>
<dbReference type="GO" id="GO:0005886">
    <property type="term" value="C:plasma membrane"/>
    <property type="evidence" value="ECO:0000318"/>
    <property type="project" value="GO_Central"/>
</dbReference>
<evidence type="ECO:0000313" key="7">
    <source>
        <dbReference type="EMBL" id="EDQ91452.1"/>
    </source>
</evidence>
<dbReference type="InterPro" id="IPR020635">
    <property type="entry name" value="Tyr_kinase_cat_dom"/>
</dbReference>
<keyword evidence="4" id="KW-0067">ATP-binding</keyword>
<sequence length="267" mass="30846">MQQGNFGDFFRGRYTEISGKQLDVAIKTLKSEDDDEKAPRYFLLEAQIMMEFKHDNVLRLIGVVTSEKPWCIVTELCELGDLRSLLRKLKQEQFVLNVEERLRMMGNIAAGMHYLATKQFIHRDLAARNCLVDSNAIIKIGDFGMTRQILEDEDYYFVDKDDALPLRWMAIESLDTRKFTLKTDVWSFGVVCHEIFTYGDMPYKGVSNDVLPLQLMNGLRLPIPDDCPDNVYAMMRTCWYENPDERPSFKYVPSDPCCNKSAHPAVS</sequence>
<proteinExistence type="predicted"/>
<evidence type="ECO:0000256" key="5">
    <source>
        <dbReference type="ARBA" id="ARBA00023137"/>
    </source>
</evidence>
<dbReference type="eggNOG" id="KOG0196">
    <property type="taxonomic scope" value="Eukaryota"/>
</dbReference>
<keyword evidence="8" id="KW-1185">Reference proteome</keyword>
<accession>A9UT91</accession>
<evidence type="ECO:0000256" key="1">
    <source>
        <dbReference type="ARBA" id="ARBA00022679"/>
    </source>
</evidence>
<dbReference type="KEGG" id="mbr:MONBRDRAFT_15403"/>
<evidence type="ECO:0000256" key="4">
    <source>
        <dbReference type="ARBA" id="ARBA00022840"/>
    </source>
</evidence>